<dbReference type="SUPFAM" id="SSF51126">
    <property type="entry name" value="Pectin lyase-like"/>
    <property type="match status" value="1"/>
</dbReference>
<accession>A0A073ILT8</accession>
<evidence type="ECO:0000256" key="1">
    <source>
        <dbReference type="SAM" id="SignalP"/>
    </source>
</evidence>
<comment type="caution">
    <text evidence="2">The sequence shown here is derived from an EMBL/GenBank/DDBJ whole genome shotgun (WGS) entry which is preliminary data.</text>
</comment>
<protein>
    <recommendedName>
        <fullName evidence="4">GLUG domain-containing protein</fullName>
    </recommendedName>
</protein>
<feature type="signal peptide" evidence="1">
    <location>
        <begin position="1"/>
        <end position="26"/>
    </location>
</feature>
<evidence type="ECO:0000313" key="2">
    <source>
        <dbReference type="EMBL" id="KEJ91298.1"/>
    </source>
</evidence>
<feature type="chain" id="PRO_5001691307" description="GLUG domain-containing protein" evidence="1">
    <location>
        <begin position="27"/>
        <end position="826"/>
    </location>
</feature>
<dbReference type="EMBL" id="JMKI01000053">
    <property type="protein sequence ID" value="KEJ91298.1"/>
    <property type="molecule type" value="Genomic_DNA"/>
</dbReference>
<dbReference type="AlphaFoldDB" id="A0A073ILT8"/>
<dbReference type="Proteomes" id="UP000027665">
    <property type="component" value="Unassembled WGS sequence"/>
</dbReference>
<dbReference type="RefSeq" id="WP_037978347.1">
    <property type="nucleotide sequence ID" value="NZ_JMKI01000053.1"/>
</dbReference>
<name>A0A073ILT8_9BACT</name>
<dbReference type="GeneID" id="90984587"/>
<sequence>MNVRTLLKTKRAVAAQLALLILLVFAAAVYADSWTPDTRWYDDYKNERGTKEKPFLISTPEELAGLAKLTNRVGNWFDPSIYFKDKHILLTRNIDLQGKEWAPIGWKIDYKSVQSGFSVIPNYKGFDGTFDGGGHTISGLSIVTCENLYVHNDTQSETAGLFGYLDNEGTVKNLVVKGSVDASKCEGVGGVAGWADGLIENCATDVAVFATSSKRGYAGGIAGLNGNPRGDGTGPVTDGIKAMIRNCVVFGPVASVPISYAYAGGVVGFSSWYHGEVRNCVVMSNSIISGMDAGGIFGGFNSNITADSVSVAAKISGAAGYTGGVVGAFGYDYQNCYWLKMTDDQPLNGNASMGHYEYGRVTDESKLPVAAAIFDAADFGTIKPGEEREVHIISYPPQADASGLKYTWHADGAKLQIISGQGSKTIKVKALATADDISYAALSADIKGLLGHTDTGSGQPKDRYISNFETSVTLEATLKVAKGNIPVEAVIAYGDRSELTEGETRTLGVAVLPSDADDTSVAWSLSALSGEALSDDVLLERREDGTLRVTLRKGHDKAYGYTFTVATADGGFKDSITLEGEQIKDVDISGIIPAGSVVPTYAEALKVVGATSDMLVDIAAACGADISAFRTNSKGVAFLSSALLGAAVDYAASLDKAEITQIKPLPVMQMTTRQPNKLAVAALVVSGDLLMADTPQKAALVCTRPDGTGEFFAYAEDQDAFGDKRFTLQTMDDRMMAPEDEIDPDASYKLALYIQDNGGFDLNPAECGIISSIAVVRLAEAPQPPASSSGSSGGCNAAGYMGIMLLAAIPLVTHAAKRRSRNNSGA</sequence>
<dbReference type="NCBIfam" id="TIGR04564">
    <property type="entry name" value="Synergist_CTERM"/>
    <property type="match status" value="1"/>
</dbReference>
<keyword evidence="3" id="KW-1185">Reference proteome</keyword>
<gene>
    <name evidence="2" type="ORF">EH55_11395</name>
</gene>
<dbReference type="Gene3D" id="2.160.20.110">
    <property type="match status" value="1"/>
</dbReference>
<dbReference type="InterPro" id="IPR011050">
    <property type="entry name" value="Pectin_lyase_fold/virulence"/>
</dbReference>
<dbReference type="eggNOG" id="COG5492">
    <property type="taxonomic scope" value="Bacteria"/>
</dbReference>
<dbReference type="InterPro" id="IPR030821">
    <property type="entry name" value="Synergist_CTERM"/>
</dbReference>
<dbReference type="STRING" id="2754.EH55_11395"/>
<organism evidence="2 3">
    <name type="scientific">Synergistes jonesii</name>
    <dbReference type="NCBI Taxonomy" id="2754"/>
    <lineage>
        <taxon>Bacteria</taxon>
        <taxon>Thermotogati</taxon>
        <taxon>Synergistota</taxon>
        <taxon>Synergistia</taxon>
        <taxon>Synergistales</taxon>
        <taxon>Synergistaceae</taxon>
        <taxon>Synergistes</taxon>
    </lineage>
</organism>
<proteinExistence type="predicted"/>
<keyword evidence="1" id="KW-0732">Signal</keyword>
<dbReference type="OrthoDB" id="291134at2"/>
<evidence type="ECO:0000313" key="3">
    <source>
        <dbReference type="Proteomes" id="UP000027665"/>
    </source>
</evidence>
<reference evidence="2 3" key="1">
    <citation type="submission" date="2014-04" db="EMBL/GenBank/DDBJ databases">
        <title>Draft Genome Sequence of Synergistes jonesii.</title>
        <authorList>
            <person name="Coil D.A."/>
            <person name="Eisen J.A."/>
            <person name="Holland-Moritz H.E."/>
        </authorList>
    </citation>
    <scope>NUCLEOTIDE SEQUENCE [LARGE SCALE GENOMIC DNA]</scope>
    <source>
        <strain evidence="2 3">78-1</strain>
    </source>
</reference>
<evidence type="ECO:0008006" key="4">
    <source>
        <dbReference type="Google" id="ProtNLM"/>
    </source>
</evidence>